<comment type="caution">
    <text evidence="1">The sequence shown here is derived from an EMBL/GenBank/DDBJ whole genome shotgun (WGS) entry which is preliminary data.</text>
</comment>
<keyword evidence="2" id="KW-1185">Reference proteome</keyword>
<protein>
    <submittedName>
        <fullName evidence="1">CHAT domain-containing protein</fullName>
    </submittedName>
</protein>
<evidence type="ECO:0000313" key="1">
    <source>
        <dbReference type="EMBL" id="KAI0027376.1"/>
    </source>
</evidence>
<reference evidence="1" key="1">
    <citation type="submission" date="2021-02" db="EMBL/GenBank/DDBJ databases">
        <authorList>
            <consortium name="DOE Joint Genome Institute"/>
            <person name="Ahrendt S."/>
            <person name="Looney B.P."/>
            <person name="Miyauchi S."/>
            <person name="Morin E."/>
            <person name="Drula E."/>
            <person name="Courty P.E."/>
            <person name="Chicoki N."/>
            <person name="Fauchery L."/>
            <person name="Kohler A."/>
            <person name="Kuo A."/>
            <person name="Labutti K."/>
            <person name="Pangilinan J."/>
            <person name="Lipzen A."/>
            <person name="Riley R."/>
            <person name="Andreopoulos W."/>
            <person name="He G."/>
            <person name="Johnson J."/>
            <person name="Barry K.W."/>
            <person name="Grigoriev I.V."/>
            <person name="Nagy L."/>
            <person name="Hibbett D."/>
            <person name="Henrissat B."/>
            <person name="Matheny P.B."/>
            <person name="Labbe J."/>
            <person name="Martin F."/>
        </authorList>
    </citation>
    <scope>NUCLEOTIDE SEQUENCE</scope>
    <source>
        <strain evidence="1">EC-137</strain>
    </source>
</reference>
<evidence type="ECO:0000313" key="2">
    <source>
        <dbReference type="Proteomes" id="UP000814128"/>
    </source>
</evidence>
<dbReference type="EMBL" id="MU273916">
    <property type="protein sequence ID" value="KAI0027376.1"/>
    <property type="molecule type" value="Genomic_DNA"/>
</dbReference>
<dbReference type="Proteomes" id="UP000814128">
    <property type="component" value="Unassembled WGS sequence"/>
</dbReference>
<accession>A0ACB8Q744</accession>
<gene>
    <name evidence="1" type="ORF">K488DRAFT_61700</name>
</gene>
<proteinExistence type="predicted"/>
<sequence length="1204" mass="133081">MTSHSDDDFSSFLAQYAHDSNGNNRTAKDFYDLSLSLFCRFKNHGDLQALTNSLLAVQVAVFLNSHGGDVDRASCLQQLGVVLVSRFQRLGDSTDITLAISACEGAVELSSDDHPDKAERLSLLGSAFLNRFRRGDDLRDVARAILAGQRAIEITPDSDLGKTMYLSNCALAFQARYQRLGDLDDLTQAISLGQRAVELAPDHHPNKVNYLNNSAASLQMRFDRLGNLEDIEKAVDVVQKAVDLHPEGHVNSLSNLGLFLKKRFSRLSNLEDLTQSISATQRALDLLPDDHPNKPLILNNQGIAYRERYERLGNADDIAQAVSLGQQAVDLTPDDHPVQPRHLTNVGIAYRERFRLFGDTADLTRALDACQRSVSLTPDDHHLKATRLHSLGNVFSVRFDSLGDLEDLSQAIIAIRHATNLASDDEPDKATYCSNLSSALWERFERHDDSEDMEEAVFMAHRAVELTPDNHPNISARLNHLGIALLTRFNHADNPEDLAQAARALTRAVDVIPDDHPDKPSILNSLSTTLLKRFKLAGDEEDMKLAISTGQKSVTLAPVGRRTNAIFFHNLRHAHLLRYECFGDVQDLICSLSFGADALRLTLEGHPYRIVVLYGLGLVFRSSFWSTRDQTHLAGAIKMFEAASIDLSGSPSRRFQATVQCAELCMLPYPSPSPQLAFERMFTLIPLLVTLDRPLEKRFKDAAREIGAAVNLAAAYAISSGQPVLALEWLEAGRSIVWGQLFQFRSPIDELRTMHPECANEFQHIVRALQAPVSDVRHTRDIPDLEKEVHTRLQLVRKFDALLEDVRKLVGFEDFMRVPKLPKLNESLSGLDGPVVVINMHHSRCDALVVSPHSTVRLIPLPHLSLKLALSIHSKMTREFSRGRTAYSGDEDARGNSVRGTVPASKSEGLRRVLSCLWRTIVQPILVAIEDILCDFTFDRKPHVTWCPTGRLALLPLHAAGVYDGVHALNASDFIVSSYAPSLTALLRALKAGGIPTTTPRVICVSQVYSPSHPTLPPLPGVLKEAEVLQECFEDSVTCLQDGHGTVSEVLRSINDHSWIHLACHGVQDRDNPTNSGFLLHDRRLTLSDLMRQSKHGAEFAFLSACETATGDENIPDEAVHLVAGMLAVGYRGVVGTTWAIHDSDAPVVAAAFYTAMISGRRNREVGAAYTGAAYALDEAIVQLRRTVGEDSFTRWAPYVHFGL</sequence>
<reference evidence="1" key="2">
    <citation type="journal article" date="2022" name="New Phytol.">
        <title>Evolutionary transition to the ectomycorrhizal habit in the genomes of a hyperdiverse lineage of mushroom-forming fungi.</title>
        <authorList>
            <person name="Looney B."/>
            <person name="Miyauchi S."/>
            <person name="Morin E."/>
            <person name="Drula E."/>
            <person name="Courty P.E."/>
            <person name="Kohler A."/>
            <person name="Kuo A."/>
            <person name="LaButti K."/>
            <person name="Pangilinan J."/>
            <person name="Lipzen A."/>
            <person name="Riley R."/>
            <person name="Andreopoulos W."/>
            <person name="He G."/>
            <person name="Johnson J."/>
            <person name="Nolan M."/>
            <person name="Tritt A."/>
            <person name="Barry K.W."/>
            <person name="Grigoriev I.V."/>
            <person name="Nagy L.G."/>
            <person name="Hibbett D."/>
            <person name="Henrissat B."/>
            <person name="Matheny P.B."/>
            <person name="Labbe J."/>
            <person name="Martin F.M."/>
        </authorList>
    </citation>
    <scope>NUCLEOTIDE SEQUENCE</scope>
    <source>
        <strain evidence="1">EC-137</strain>
    </source>
</reference>
<name>A0ACB8Q744_9AGAM</name>
<organism evidence="1 2">
    <name type="scientific">Vararia minispora EC-137</name>
    <dbReference type="NCBI Taxonomy" id="1314806"/>
    <lineage>
        <taxon>Eukaryota</taxon>
        <taxon>Fungi</taxon>
        <taxon>Dikarya</taxon>
        <taxon>Basidiomycota</taxon>
        <taxon>Agaricomycotina</taxon>
        <taxon>Agaricomycetes</taxon>
        <taxon>Russulales</taxon>
        <taxon>Lachnocladiaceae</taxon>
        <taxon>Vararia</taxon>
    </lineage>
</organism>